<dbReference type="PANTHER" id="PTHR46696">
    <property type="entry name" value="P450, PUTATIVE (EUROFUNG)-RELATED"/>
    <property type="match status" value="1"/>
</dbReference>
<dbReference type="InterPro" id="IPR036396">
    <property type="entry name" value="Cyt_P450_sf"/>
</dbReference>
<evidence type="ECO:0000256" key="1">
    <source>
        <dbReference type="ARBA" id="ARBA00010617"/>
    </source>
</evidence>
<dbReference type="PANTHER" id="PTHR46696:SF1">
    <property type="entry name" value="CYTOCHROME P450 YJIB-RELATED"/>
    <property type="match status" value="1"/>
</dbReference>
<keyword evidence="4" id="KW-1185">Reference proteome</keyword>
<name>G6ED36_9SPHN</name>
<dbReference type="InterPro" id="IPR002397">
    <property type="entry name" value="Cyt_P450_B"/>
</dbReference>
<dbReference type="InterPro" id="IPR017972">
    <property type="entry name" value="Cyt_P450_CS"/>
</dbReference>
<dbReference type="eggNOG" id="COG2124">
    <property type="taxonomic scope" value="Bacteria"/>
</dbReference>
<evidence type="ECO:0000313" key="4">
    <source>
        <dbReference type="Proteomes" id="UP000004030"/>
    </source>
</evidence>
<dbReference type="RefSeq" id="WP_007013172.1">
    <property type="nucleotide sequence ID" value="NZ_AGFM01000031.1"/>
</dbReference>
<dbReference type="STRING" id="1088721.JI59_08790"/>
<gene>
    <name evidence="3" type="ORF">NSU_2257</name>
</gene>
<dbReference type="AlphaFoldDB" id="G6ED36"/>
<keyword evidence="2" id="KW-0503">Monooxygenase</keyword>
<protein>
    <submittedName>
        <fullName evidence="3">Cytochrome P450 family protein</fullName>
    </submittedName>
</protein>
<accession>G6ED36</accession>
<dbReference type="PATRIC" id="fig|1088721.3.peg.2237"/>
<dbReference type="SUPFAM" id="SSF48264">
    <property type="entry name" value="Cytochrome P450"/>
    <property type="match status" value="1"/>
</dbReference>
<dbReference type="Proteomes" id="UP000004030">
    <property type="component" value="Unassembled WGS sequence"/>
</dbReference>
<keyword evidence="2" id="KW-0479">Metal-binding</keyword>
<reference evidence="3 4" key="1">
    <citation type="journal article" date="2012" name="J. Bacteriol.">
        <title>Genome sequence of benzo(a)pyrene-degrading bacterium Novosphingobium pentaromativorans US6-1.</title>
        <authorList>
            <person name="Luo Y.R."/>
            <person name="Kang S.G."/>
            <person name="Kim S.J."/>
            <person name="Kim M.R."/>
            <person name="Li N."/>
            <person name="Lee J.H."/>
            <person name="Kwon K.K."/>
        </authorList>
    </citation>
    <scope>NUCLEOTIDE SEQUENCE [LARGE SCALE GENOMIC DNA]</scope>
    <source>
        <strain evidence="3 4">US6-1</strain>
    </source>
</reference>
<keyword evidence="2" id="KW-0560">Oxidoreductase</keyword>
<comment type="caution">
    <text evidence="3">The sequence shown here is derived from an EMBL/GenBank/DDBJ whole genome shotgun (WGS) entry which is preliminary data.</text>
</comment>
<dbReference type="GO" id="GO:0004497">
    <property type="term" value="F:monooxygenase activity"/>
    <property type="evidence" value="ECO:0007669"/>
    <property type="project" value="UniProtKB-KW"/>
</dbReference>
<sequence length="414" mass="46228">MMDVTAIKAQDYDPFSPEVMRNPLPYYAELRRSDSIFYSAKYDAFFLSRFSDILELLGYTDNTFIASEGTLPVPAALAVHNAGAPALPPTNPFPLSQRLGMPIHGEVRRAHMKPLLPRSVTELRDFVSKRANERLDELIAQRHFDLTREFGGIVSGNVIARLLGMPLELGETVLDLVNAGSLADPVTGGVDTRAAAQKVIALILPWVERRFEAGADGSYPLIDGMIGYRFENEALTPEQVAQQIACAVIGGVETVPKVVAHGLMELNARPEQMAAVRADLKAAVPKLAEEMIRFCAPAQWFMRTAHKPVTIAGQRIEPGQRVFYIAASAARDEREFDEPDEFRWDRPIRRTLAFGHGMHFCIGTHLARMEVQVLVETFLSRVHRFHFDLEESVRLPSSFQWGWNSLSVSIEEAE</sequence>
<evidence type="ECO:0000256" key="2">
    <source>
        <dbReference type="RuleBase" id="RU000461"/>
    </source>
</evidence>
<dbReference type="GO" id="GO:0016705">
    <property type="term" value="F:oxidoreductase activity, acting on paired donors, with incorporation or reduction of molecular oxygen"/>
    <property type="evidence" value="ECO:0007669"/>
    <property type="project" value="InterPro"/>
</dbReference>
<dbReference type="PROSITE" id="PS00086">
    <property type="entry name" value="CYTOCHROME_P450"/>
    <property type="match status" value="1"/>
</dbReference>
<keyword evidence="2" id="KW-0349">Heme</keyword>
<dbReference type="Gene3D" id="1.10.630.10">
    <property type="entry name" value="Cytochrome P450"/>
    <property type="match status" value="1"/>
</dbReference>
<proteinExistence type="inferred from homology"/>
<dbReference type="Pfam" id="PF00067">
    <property type="entry name" value="p450"/>
    <property type="match status" value="1"/>
</dbReference>
<dbReference type="GO" id="GO:0020037">
    <property type="term" value="F:heme binding"/>
    <property type="evidence" value="ECO:0007669"/>
    <property type="project" value="InterPro"/>
</dbReference>
<organism evidence="3 4">
    <name type="scientific">Novosphingobium pentaromativorans US6-1</name>
    <dbReference type="NCBI Taxonomy" id="1088721"/>
    <lineage>
        <taxon>Bacteria</taxon>
        <taxon>Pseudomonadati</taxon>
        <taxon>Pseudomonadota</taxon>
        <taxon>Alphaproteobacteria</taxon>
        <taxon>Sphingomonadales</taxon>
        <taxon>Sphingomonadaceae</taxon>
        <taxon>Novosphingobium</taxon>
    </lineage>
</organism>
<dbReference type="GO" id="GO:0005506">
    <property type="term" value="F:iron ion binding"/>
    <property type="evidence" value="ECO:0007669"/>
    <property type="project" value="InterPro"/>
</dbReference>
<dbReference type="EMBL" id="AGFM01000031">
    <property type="protein sequence ID" value="EHJ60748.1"/>
    <property type="molecule type" value="Genomic_DNA"/>
</dbReference>
<dbReference type="InterPro" id="IPR001128">
    <property type="entry name" value="Cyt_P450"/>
</dbReference>
<comment type="similarity">
    <text evidence="1 2">Belongs to the cytochrome P450 family.</text>
</comment>
<keyword evidence="2" id="KW-0408">Iron</keyword>
<dbReference type="PRINTS" id="PR00359">
    <property type="entry name" value="BP450"/>
</dbReference>
<evidence type="ECO:0000313" key="3">
    <source>
        <dbReference type="EMBL" id="EHJ60748.1"/>
    </source>
</evidence>